<dbReference type="InterPro" id="IPR050484">
    <property type="entry name" value="Transf_Hexapept/Carb_Anhydrase"/>
</dbReference>
<reference evidence="2" key="1">
    <citation type="submission" date="2016-06" db="EMBL/GenBank/DDBJ databases">
        <title>Draft genome of Moraxella osloensis CCUG 67237.</title>
        <authorList>
            <person name="Salva-Serra F."/>
            <person name="Engstrom-Jakobsson H."/>
            <person name="Thorell K."/>
            <person name="Gonzales-Siles L."/>
            <person name="Karlsson R."/>
            <person name="Boulund F."/>
            <person name="Engstrand L."/>
            <person name="Kristiansson E."/>
            <person name="Moore E."/>
        </authorList>
    </citation>
    <scope>NUCLEOTIDE SEQUENCE [LARGE SCALE GENOMIC DNA]</scope>
    <source>
        <strain evidence="2">CCUG 67237</strain>
    </source>
</reference>
<dbReference type="PANTHER" id="PTHR13061">
    <property type="entry name" value="DYNACTIN SUBUNIT P25"/>
    <property type="match status" value="1"/>
</dbReference>
<gene>
    <name evidence="2" type="ORF">A9299_11660</name>
    <name evidence="1" type="ORF">YHS_10060</name>
</gene>
<organism evidence="2">
    <name type="scientific">Faucicola osloensis</name>
    <name type="common">Moraxella osloensis</name>
    <dbReference type="NCBI Taxonomy" id="34062"/>
    <lineage>
        <taxon>Bacteria</taxon>
        <taxon>Pseudomonadati</taxon>
        <taxon>Pseudomonadota</taxon>
        <taxon>Gammaproteobacteria</taxon>
        <taxon>Moraxellales</taxon>
        <taxon>Moraxellaceae</taxon>
        <taxon>Faucicola</taxon>
    </lineage>
</organism>
<dbReference type="PANTHER" id="PTHR13061:SF29">
    <property type="entry name" value="GAMMA CARBONIC ANHYDRASE-LIKE 1, MITOCHONDRIAL-RELATED"/>
    <property type="match status" value="1"/>
</dbReference>
<sequence>MKYKLGDCIPQCHQDTFVAPNASIIGNVTIGKGSSVWFNAVVRADNDSVTIGDNTNLQEGAVLHCDPGFPLTIGQGVTVGHQATVHGCTVGDFSLIGINAVVLNGAKIGKHCLIGANALIPENTEIPDGSLVVGSPAKVLKPLNDTQKLALEKSAQDYALKGQLFSQQLAKIDS</sequence>
<dbReference type="InterPro" id="IPR047324">
    <property type="entry name" value="LbH_gamma_CA-like"/>
</dbReference>
<reference evidence="1" key="2">
    <citation type="submission" date="2017-10" db="EMBL/GenBank/DDBJ databases">
        <title>Complete Genome Sequence from Moraxella oslensis YHS isolated from human skin.</title>
        <authorList>
            <person name="Lee K."/>
            <person name="Lim J.Y."/>
            <person name="Hwang I."/>
        </authorList>
    </citation>
    <scope>NUCLEOTIDE SEQUENCE</scope>
    <source>
        <strain evidence="1">YHS</strain>
        <plasmid evidence="1">pYHS2</plasmid>
    </source>
</reference>
<keyword evidence="1" id="KW-0614">Plasmid</keyword>
<accession>A0A1B8PZ59</accession>
<dbReference type="EMBL" id="LZMT01000041">
    <property type="protein sequence ID" value="OBX61560.1"/>
    <property type="molecule type" value="Genomic_DNA"/>
</dbReference>
<dbReference type="Gene3D" id="2.160.10.10">
    <property type="entry name" value="Hexapeptide repeat proteins"/>
    <property type="match status" value="1"/>
</dbReference>
<dbReference type="EMBL" id="CP024178">
    <property type="protein sequence ID" value="ATQ84278.1"/>
    <property type="molecule type" value="Genomic_DNA"/>
</dbReference>
<dbReference type="CDD" id="cd04645">
    <property type="entry name" value="LbH_gamma_CA_like"/>
    <property type="match status" value="1"/>
</dbReference>
<dbReference type="SUPFAM" id="SSF51161">
    <property type="entry name" value="Trimeric LpxA-like enzymes"/>
    <property type="match status" value="1"/>
</dbReference>
<protein>
    <submittedName>
        <fullName evidence="2">Gamma carbonic anhydrase family protein</fullName>
    </submittedName>
</protein>
<evidence type="ECO:0000313" key="1">
    <source>
        <dbReference type="EMBL" id="ATQ84278.1"/>
    </source>
</evidence>
<evidence type="ECO:0000313" key="2">
    <source>
        <dbReference type="EMBL" id="OBX61560.1"/>
    </source>
</evidence>
<dbReference type="Pfam" id="PF00132">
    <property type="entry name" value="Hexapep"/>
    <property type="match status" value="2"/>
</dbReference>
<name>A0A1B8PZ59_FAUOS</name>
<dbReference type="InterPro" id="IPR011004">
    <property type="entry name" value="Trimer_LpxA-like_sf"/>
</dbReference>
<dbReference type="InterPro" id="IPR001451">
    <property type="entry name" value="Hexapep"/>
</dbReference>
<dbReference type="AlphaFoldDB" id="A0A1B8PZ59"/>
<proteinExistence type="predicted"/>
<geneLocation type="plasmid" evidence="1">
    <name>pYHS2</name>
</geneLocation>